<keyword evidence="1" id="KW-0472">Membrane</keyword>
<reference evidence="2" key="2">
    <citation type="submission" date="2020-11" db="EMBL/GenBank/DDBJ databases">
        <authorList>
            <person name="McCartney M.A."/>
            <person name="Auch B."/>
            <person name="Kono T."/>
            <person name="Mallez S."/>
            <person name="Becker A."/>
            <person name="Gohl D.M."/>
            <person name="Silverstein K.A.T."/>
            <person name="Koren S."/>
            <person name="Bechman K.B."/>
            <person name="Herman A."/>
            <person name="Abrahante J.E."/>
            <person name="Garbe J."/>
        </authorList>
    </citation>
    <scope>NUCLEOTIDE SEQUENCE</scope>
    <source>
        <strain evidence="2">Duluth1</strain>
        <tissue evidence="2">Whole animal</tissue>
    </source>
</reference>
<dbReference type="AlphaFoldDB" id="A0A9D4JNX6"/>
<dbReference type="EMBL" id="JAIWYP010000006">
    <property type="protein sequence ID" value="KAH3814477.1"/>
    <property type="molecule type" value="Genomic_DNA"/>
</dbReference>
<gene>
    <name evidence="2" type="ORF">DPMN_142978</name>
</gene>
<keyword evidence="1" id="KW-0812">Transmembrane</keyword>
<feature type="transmembrane region" description="Helical" evidence="1">
    <location>
        <begin position="57"/>
        <end position="79"/>
    </location>
</feature>
<comment type="caution">
    <text evidence="2">The sequence shown here is derived from an EMBL/GenBank/DDBJ whole genome shotgun (WGS) entry which is preliminary data.</text>
</comment>
<reference evidence="2" key="1">
    <citation type="journal article" date="2019" name="bioRxiv">
        <title>The Genome of the Zebra Mussel, Dreissena polymorpha: A Resource for Invasive Species Research.</title>
        <authorList>
            <person name="McCartney M.A."/>
            <person name="Auch B."/>
            <person name="Kono T."/>
            <person name="Mallez S."/>
            <person name="Zhang Y."/>
            <person name="Obille A."/>
            <person name="Becker A."/>
            <person name="Abrahante J.E."/>
            <person name="Garbe J."/>
            <person name="Badalamenti J.P."/>
            <person name="Herman A."/>
            <person name="Mangelson H."/>
            <person name="Liachko I."/>
            <person name="Sullivan S."/>
            <person name="Sone E.D."/>
            <person name="Koren S."/>
            <person name="Silverstein K.A.T."/>
            <person name="Beckman K.B."/>
            <person name="Gohl D.M."/>
        </authorList>
    </citation>
    <scope>NUCLEOTIDE SEQUENCE</scope>
    <source>
        <strain evidence="2">Duluth1</strain>
        <tissue evidence="2">Whole animal</tissue>
    </source>
</reference>
<evidence type="ECO:0000313" key="3">
    <source>
        <dbReference type="Proteomes" id="UP000828390"/>
    </source>
</evidence>
<dbReference type="Proteomes" id="UP000828390">
    <property type="component" value="Unassembled WGS sequence"/>
</dbReference>
<evidence type="ECO:0000256" key="1">
    <source>
        <dbReference type="SAM" id="Phobius"/>
    </source>
</evidence>
<feature type="transmembrane region" description="Helical" evidence="1">
    <location>
        <begin position="24"/>
        <end position="45"/>
    </location>
</feature>
<organism evidence="2 3">
    <name type="scientific">Dreissena polymorpha</name>
    <name type="common">Zebra mussel</name>
    <name type="synonym">Mytilus polymorpha</name>
    <dbReference type="NCBI Taxonomy" id="45954"/>
    <lineage>
        <taxon>Eukaryota</taxon>
        <taxon>Metazoa</taxon>
        <taxon>Spiralia</taxon>
        <taxon>Lophotrochozoa</taxon>
        <taxon>Mollusca</taxon>
        <taxon>Bivalvia</taxon>
        <taxon>Autobranchia</taxon>
        <taxon>Heteroconchia</taxon>
        <taxon>Euheterodonta</taxon>
        <taxon>Imparidentia</taxon>
        <taxon>Neoheterodontei</taxon>
        <taxon>Myida</taxon>
        <taxon>Dreissenoidea</taxon>
        <taxon>Dreissenidae</taxon>
        <taxon>Dreissena</taxon>
    </lineage>
</organism>
<proteinExistence type="predicted"/>
<accession>A0A9D4JNX6</accession>
<evidence type="ECO:0000313" key="2">
    <source>
        <dbReference type="EMBL" id="KAH3814477.1"/>
    </source>
</evidence>
<keyword evidence="1" id="KW-1133">Transmembrane helix</keyword>
<name>A0A9D4JNX6_DREPO</name>
<protein>
    <submittedName>
        <fullName evidence="2">Uncharacterized protein</fullName>
    </submittedName>
</protein>
<keyword evidence="3" id="KW-1185">Reference proteome</keyword>
<sequence length="116" mass="13265">MHRTPPSSYMKFRKTTWRLIGSSVYYGMLIQIGTIQAKALLCRLCRSYFRDIKTGDFWLLLGGLIVLFSFLNILLAAAVRRVMFSGNPVSPTKEHMWYCGIRVAKVTRSGAVYGYM</sequence>